<evidence type="ECO:0000313" key="2">
    <source>
        <dbReference type="EMBL" id="KAK4544048.1"/>
    </source>
</evidence>
<feature type="compositionally biased region" description="Basic and acidic residues" evidence="1">
    <location>
        <begin position="60"/>
        <end position="70"/>
    </location>
</feature>
<evidence type="ECO:0000256" key="1">
    <source>
        <dbReference type="SAM" id="MobiDB-lite"/>
    </source>
</evidence>
<comment type="caution">
    <text evidence="2">The sequence shown here is derived from an EMBL/GenBank/DDBJ whole genome shotgun (WGS) entry which is preliminary data.</text>
</comment>
<dbReference type="EMBL" id="JAVFHQ010000027">
    <property type="protein sequence ID" value="KAK4544048.1"/>
    <property type="molecule type" value="Genomic_DNA"/>
</dbReference>
<name>A0AAV9JGC6_9PEZI</name>
<dbReference type="Proteomes" id="UP001324427">
    <property type="component" value="Unassembled WGS sequence"/>
</dbReference>
<feature type="region of interest" description="Disordered" evidence="1">
    <location>
        <begin position="1"/>
        <end position="33"/>
    </location>
</feature>
<keyword evidence="3" id="KW-1185">Reference proteome</keyword>
<feature type="compositionally biased region" description="Polar residues" evidence="1">
    <location>
        <begin position="1"/>
        <end position="10"/>
    </location>
</feature>
<sequence>MSGATQQQMPVGSGRAKVVRSSPPGFDAAGAEWPAGDLGQGAVGARGLWVKGPPLGGGGVKREGKRDSVG</sequence>
<proteinExistence type="predicted"/>
<gene>
    <name evidence="2" type="ORF">LTR36_004546</name>
</gene>
<accession>A0AAV9JGC6</accession>
<dbReference type="AlphaFoldDB" id="A0AAV9JGC6"/>
<protein>
    <submittedName>
        <fullName evidence="2">Uncharacterized protein</fullName>
    </submittedName>
</protein>
<evidence type="ECO:0000313" key="3">
    <source>
        <dbReference type="Proteomes" id="UP001324427"/>
    </source>
</evidence>
<reference evidence="2 3" key="1">
    <citation type="submission" date="2021-11" db="EMBL/GenBank/DDBJ databases">
        <title>Black yeast isolated from Biological Soil Crust.</title>
        <authorList>
            <person name="Kurbessoian T."/>
        </authorList>
    </citation>
    <scope>NUCLEOTIDE SEQUENCE [LARGE SCALE GENOMIC DNA]</scope>
    <source>
        <strain evidence="2 3">CCFEE 5522</strain>
    </source>
</reference>
<feature type="region of interest" description="Disordered" evidence="1">
    <location>
        <begin position="49"/>
        <end position="70"/>
    </location>
</feature>
<organism evidence="2 3">
    <name type="scientific">Oleoguttula mirabilis</name>
    <dbReference type="NCBI Taxonomy" id="1507867"/>
    <lineage>
        <taxon>Eukaryota</taxon>
        <taxon>Fungi</taxon>
        <taxon>Dikarya</taxon>
        <taxon>Ascomycota</taxon>
        <taxon>Pezizomycotina</taxon>
        <taxon>Dothideomycetes</taxon>
        <taxon>Dothideomycetidae</taxon>
        <taxon>Mycosphaerellales</taxon>
        <taxon>Teratosphaeriaceae</taxon>
        <taxon>Oleoguttula</taxon>
    </lineage>
</organism>